<accession>A0A813FXC7</accession>
<proteinExistence type="predicted"/>
<feature type="non-terminal residue" evidence="1">
    <location>
        <position position="1"/>
    </location>
</feature>
<reference evidence="1" key="1">
    <citation type="submission" date="2021-02" db="EMBL/GenBank/DDBJ databases">
        <authorList>
            <person name="Dougan E. K."/>
            <person name="Rhodes N."/>
            <person name="Thang M."/>
            <person name="Chan C."/>
        </authorList>
    </citation>
    <scope>NUCLEOTIDE SEQUENCE</scope>
</reference>
<protein>
    <submittedName>
        <fullName evidence="1">Uncharacterized protein</fullName>
    </submittedName>
</protein>
<name>A0A813FXC7_POLGL</name>
<evidence type="ECO:0000313" key="1">
    <source>
        <dbReference type="EMBL" id="CAE8616969.1"/>
    </source>
</evidence>
<dbReference type="AlphaFoldDB" id="A0A813FXC7"/>
<organism evidence="1 2">
    <name type="scientific">Polarella glacialis</name>
    <name type="common">Dinoflagellate</name>
    <dbReference type="NCBI Taxonomy" id="89957"/>
    <lineage>
        <taxon>Eukaryota</taxon>
        <taxon>Sar</taxon>
        <taxon>Alveolata</taxon>
        <taxon>Dinophyceae</taxon>
        <taxon>Suessiales</taxon>
        <taxon>Suessiaceae</taxon>
        <taxon>Polarella</taxon>
    </lineage>
</organism>
<sequence length="63" mass="6784">VVRNLACSLTVSLNVGCSYYWMVSPPAPCLCVRATCHARPVQFQTTSVQAGLLSGVRLPRFAS</sequence>
<keyword evidence="2" id="KW-1185">Reference proteome</keyword>
<gene>
    <name evidence="1" type="ORF">PGLA1383_LOCUS34636</name>
</gene>
<comment type="caution">
    <text evidence="1">The sequence shown here is derived from an EMBL/GenBank/DDBJ whole genome shotgun (WGS) entry which is preliminary data.</text>
</comment>
<dbReference type="Proteomes" id="UP000654075">
    <property type="component" value="Unassembled WGS sequence"/>
</dbReference>
<dbReference type="EMBL" id="CAJNNV010026019">
    <property type="protein sequence ID" value="CAE8616969.1"/>
    <property type="molecule type" value="Genomic_DNA"/>
</dbReference>
<evidence type="ECO:0000313" key="2">
    <source>
        <dbReference type="Proteomes" id="UP000654075"/>
    </source>
</evidence>